<reference evidence="1 2" key="1">
    <citation type="submission" date="2024-12" db="EMBL/GenBank/DDBJ databases">
        <title>Forecasting of Potato common scab and diversities of Pathogenic streptomyces spp. in china.</title>
        <authorList>
            <person name="Handique U."/>
            <person name="Wu J."/>
        </authorList>
    </citation>
    <scope>NUCLEOTIDE SEQUENCE [LARGE SCALE GENOMIC DNA]</scope>
    <source>
        <strain evidence="1 2">ZRIMU1585</strain>
    </source>
</reference>
<evidence type="ECO:0000313" key="1">
    <source>
        <dbReference type="EMBL" id="MFM9653831.1"/>
    </source>
</evidence>
<feature type="non-terminal residue" evidence="1">
    <location>
        <position position="1"/>
    </location>
</feature>
<gene>
    <name evidence="1" type="ORF">ACKI1S_48560</name>
</gene>
<sequence length="87" mass="9630">GKPLTIVAATEGRKGDGLNLTMKGAELGRFDANPVVGYGHSYWGRDGLPIGRSDKTWIDGDALKMSIVFDQDDDFARTVERKYRNKI</sequence>
<dbReference type="RefSeq" id="WP_409098073.1">
    <property type="nucleotide sequence ID" value="NZ_JBJVNE010000451.1"/>
</dbReference>
<comment type="caution">
    <text evidence="1">The sequence shown here is derived from an EMBL/GenBank/DDBJ whole genome shotgun (WGS) entry which is preliminary data.</text>
</comment>
<dbReference type="Proteomes" id="UP001631993">
    <property type="component" value="Unassembled WGS sequence"/>
</dbReference>
<evidence type="ECO:0000313" key="2">
    <source>
        <dbReference type="Proteomes" id="UP001631993"/>
    </source>
</evidence>
<keyword evidence="2" id="KW-1185">Reference proteome</keyword>
<accession>A0ABW9J0R1</accession>
<name>A0ABW9J0R1_STRGJ</name>
<organism evidence="1 2">
    <name type="scientific">Streptomyces galilaeus</name>
    <dbReference type="NCBI Taxonomy" id="33899"/>
    <lineage>
        <taxon>Bacteria</taxon>
        <taxon>Bacillati</taxon>
        <taxon>Actinomycetota</taxon>
        <taxon>Actinomycetes</taxon>
        <taxon>Kitasatosporales</taxon>
        <taxon>Streptomycetaceae</taxon>
        <taxon>Streptomyces</taxon>
    </lineage>
</organism>
<feature type="non-terminal residue" evidence="1">
    <location>
        <position position="87"/>
    </location>
</feature>
<dbReference type="EMBL" id="JBJVNE010000451">
    <property type="protein sequence ID" value="MFM9653831.1"/>
    <property type="molecule type" value="Genomic_DNA"/>
</dbReference>
<protein>
    <submittedName>
        <fullName evidence="1">Uncharacterized protein</fullName>
    </submittedName>
</protein>
<proteinExistence type="predicted"/>